<accession>A0A4R3NYQ0</accession>
<keyword evidence="11" id="KW-1185">Reference proteome</keyword>
<keyword evidence="3" id="KW-0805">Transcription regulation</keyword>
<dbReference type="AlphaFoldDB" id="A0A4R3NYQ0"/>
<feature type="domain" description="Response regulatory" evidence="8">
    <location>
        <begin position="13"/>
        <end position="126"/>
    </location>
</feature>
<name>A0A4R3NYQ0_9HYPH</name>
<dbReference type="SMART" id="SM00448">
    <property type="entry name" value="REC"/>
    <property type="match status" value="1"/>
</dbReference>
<dbReference type="Gene3D" id="1.10.10.10">
    <property type="entry name" value="Winged helix-like DNA-binding domain superfamily/Winged helix DNA-binding domain"/>
    <property type="match status" value="1"/>
</dbReference>
<feature type="modified residue" description="4-aspartylphosphate" evidence="6">
    <location>
        <position position="62"/>
    </location>
</feature>
<dbReference type="SMART" id="SM00862">
    <property type="entry name" value="Trans_reg_C"/>
    <property type="match status" value="1"/>
</dbReference>
<dbReference type="GO" id="GO:0000976">
    <property type="term" value="F:transcription cis-regulatory region binding"/>
    <property type="evidence" value="ECO:0007669"/>
    <property type="project" value="TreeGrafter"/>
</dbReference>
<evidence type="ECO:0000313" key="10">
    <source>
        <dbReference type="EMBL" id="TCT40207.1"/>
    </source>
</evidence>
<evidence type="ECO:0000259" key="9">
    <source>
        <dbReference type="PROSITE" id="PS51755"/>
    </source>
</evidence>
<evidence type="ECO:0000256" key="1">
    <source>
        <dbReference type="ARBA" id="ARBA00022553"/>
    </source>
</evidence>
<evidence type="ECO:0000313" key="11">
    <source>
        <dbReference type="Proteomes" id="UP000295097"/>
    </source>
</evidence>
<reference evidence="10 11" key="1">
    <citation type="submission" date="2019-03" db="EMBL/GenBank/DDBJ databases">
        <title>Freshwater and sediment microbial communities from various areas in North America, analyzing microbe dynamics in response to fracking.</title>
        <authorList>
            <person name="Lamendella R."/>
        </authorList>
    </citation>
    <scope>NUCLEOTIDE SEQUENCE [LARGE SCALE GENOMIC DNA]</scope>
    <source>
        <strain evidence="10 11">175.2</strain>
    </source>
</reference>
<dbReference type="CDD" id="cd00383">
    <property type="entry name" value="trans_reg_C"/>
    <property type="match status" value="1"/>
</dbReference>
<dbReference type="RefSeq" id="WP_132310596.1">
    <property type="nucleotide sequence ID" value="NZ_SMAR01000010.1"/>
</dbReference>
<dbReference type="EMBL" id="SMAR01000010">
    <property type="protein sequence ID" value="TCT40207.1"/>
    <property type="molecule type" value="Genomic_DNA"/>
</dbReference>
<organism evidence="10 11">
    <name type="scientific">Martelella mediterranea</name>
    <dbReference type="NCBI Taxonomy" id="293089"/>
    <lineage>
        <taxon>Bacteria</taxon>
        <taxon>Pseudomonadati</taxon>
        <taxon>Pseudomonadota</taxon>
        <taxon>Alphaproteobacteria</taxon>
        <taxon>Hyphomicrobiales</taxon>
        <taxon>Aurantimonadaceae</taxon>
        <taxon>Martelella</taxon>
    </lineage>
</organism>
<keyword evidence="4 7" id="KW-0238">DNA-binding</keyword>
<dbReference type="PANTHER" id="PTHR48111:SF4">
    <property type="entry name" value="DNA-BINDING DUAL TRANSCRIPTIONAL REGULATOR OMPR"/>
    <property type="match status" value="1"/>
</dbReference>
<sequence length="233" mass="26149">MTEKALLEDDAPHLLIVDDDTRIRTLLKRYLGEHGYRVSTAGDAAEARRKLEGLDFDLLILDVMMPGEDGIALTQSLKTIRPVPVLLLTARAEAESRIAGLEAGADDYLAKPFEPRELLLRISNILKHSIPAQRPAIEQIMFGPFTFSIGRKELKRNGEPIRLTDREQDIMAMLAEQAGETVARQDLVSGATEINERTIDVQINRLRRKIETDPANPHYLQTVRGVGYKLSRD</sequence>
<dbReference type="Gene3D" id="3.40.50.2300">
    <property type="match status" value="1"/>
</dbReference>
<protein>
    <submittedName>
        <fullName evidence="10">Two-component system phosphate regulon response regulator OmpR</fullName>
    </submittedName>
</protein>
<keyword evidence="5" id="KW-0804">Transcription</keyword>
<dbReference type="PROSITE" id="PS51755">
    <property type="entry name" value="OMPR_PHOB"/>
    <property type="match status" value="1"/>
</dbReference>
<dbReference type="Pfam" id="PF00486">
    <property type="entry name" value="Trans_reg_C"/>
    <property type="match status" value="1"/>
</dbReference>
<dbReference type="SUPFAM" id="SSF52172">
    <property type="entry name" value="CheY-like"/>
    <property type="match status" value="1"/>
</dbReference>
<dbReference type="InterPro" id="IPR001867">
    <property type="entry name" value="OmpR/PhoB-type_DNA-bd"/>
</dbReference>
<evidence type="ECO:0000256" key="4">
    <source>
        <dbReference type="ARBA" id="ARBA00023125"/>
    </source>
</evidence>
<dbReference type="CDD" id="cd17574">
    <property type="entry name" value="REC_OmpR"/>
    <property type="match status" value="1"/>
</dbReference>
<dbReference type="PROSITE" id="PS50110">
    <property type="entry name" value="RESPONSE_REGULATORY"/>
    <property type="match status" value="1"/>
</dbReference>
<keyword evidence="1 6" id="KW-0597">Phosphoprotein</keyword>
<dbReference type="Proteomes" id="UP000295097">
    <property type="component" value="Unassembled WGS sequence"/>
</dbReference>
<dbReference type="SUPFAM" id="SSF46894">
    <property type="entry name" value="C-terminal effector domain of the bipartite response regulators"/>
    <property type="match status" value="1"/>
</dbReference>
<dbReference type="GO" id="GO:0005829">
    <property type="term" value="C:cytosol"/>
    <property type="evidence" value="ECO:0007669"/>
    <property type="project" value="TreeGrafter"/>
</dbReference>
<keyword evidence="2" id="KW-0902">Two-component regulatory system</keyword>
<dbReference type="InterPro" id="IPR039420">
    <property type="entry name" value="WalR-like"/>
</dbReference>
<evidence type="ECO:0000256" key="3">
    <source>
        <dbReference type="ARBA" id="ARBA00023015"/>
    </source>
</evidence>
<comment type="caution">
    <text evidence="10">The sequence shown here is derived from an EMBL/GenBank/DDBJ whole genome shotgun (WGS) entry which is preliminary data.</text>
</comment>
<evidence type="ECO:0000256" key="6">
    <source>
        <dbReference type="PROSITE-ProRule" id="PRU00169"/>
    </source>
</evidence>
<dbReference type="GO" id="GO:0006355">
    <property type="term" value="P:regulation of DNA-templated transcription"/>
    <property type="evidence" value="ECO:0007669"/>
    <property type="project" value="InterPro"/>
</dbReference>
<feature type="domain" description="OmpR/PhoB-type" evidence="9">
    <location>
        <begin position="137"/>
        <end position="232"/>
    </location>
</feature>
<feature type="DNA-binding region" description="OmpR/PhoB-type" evidence="7">
    <location>
        <begin position="137"/>
        <end position="232"/>
    </location>
</feature>
<dbReference type="OrthoDB" id="7554872at2"/>
<gene>
    <name evidence="10" type="ORF">EDC90_101059</name>
</gene>
<evidence type="ECO:0000256" key="7">
    <source>
        <dbReference type="PROSITE-ProRule" id="PRU01091"/>
    </source>
</evidence>
<dbReference type="InterPro" id="IPR036388">
    <property type="entry name" value="WH-like_DNA-bd_sf"/>
</dbReference>
<dbReference type="PANTHER" id="PTHR48111">
    <property type="entry name" value="REGULATOR OF RPOS"/>
    <property type="match status" value="1"/>
</dbReference>
<dbReference type="Pfam" id="PF00072">
    <property type="entry name" value="Response_reg"/>
    <property type="match status" value="1"/>
</dbReference>
<evidence type="ECO:0000259" key="8">
    <source>
        <dbReference type="PROSITE" id="PS50110"/>
    </source>
</evidence>
<evidence type="ECO:0000256" key="2">
    <source>
        <dbReference type="ARBA" id="ARBA00023012"/>
    </source>
</evidence>
<dbReference type="InterPro" id="IPR016032">
    <property type="entry name" value="Sig_transdc_resp-reg_C-effctor"/>
</dbReference>
<dbReference type="InterPro" id="IPR011006">
    <property type="entry name" value="CheY-like_superfamily"/>
</dbReference>
<evidence type="ECO:0000256" key="5">
    <source>
        <dbReference type="ARBA" id="ARBA00023163"/>
    </source>
</evidence>
<dbReference type="GO" id="GO:0000156">
    <property type="term" value="F:phosphorelay response regulator activity"/>
    <property type="evidence" value="ECO:0007669"/>
    <property type="project" value="TreeGrafter"/>
</dbReference>
<proteinExistence type="predicted"/>
<dbReference type="GO" id="GO:0032993">
    <property type="term" value="C:protein-DNA complex"/>
    <property type="evidence" value="ECO:0007669"/>
    <property type="project" value="TreeGrafter"/>
</dbReference>
<dbReference type="InterPro" id="IPR001789">
    <property type="entry name" value="Sig_transdc_resp-reg_receiver"/>
</dbReference>